<dbReference type="PRINTS" id="PR00474">
    <property type="entry name" value="GLU5KINASE"/>
</dbReference>
<feature type="binding site" evidence="8">
    <location>
        <begin position="239"/>
        <end position="245"/>
    </location>
    <ligand>
        <name>ATP</name>
        <dbReference type="ChEBI" id="CHEBI:30616"/>
    </ligand>
</feature>
<evidence type="ECO:0000256" key="3">
    <source>
        <dbReference type="ARBA" id="ARBA00022650"/>
    </source>
</evidence>
<sequence>MTKRPFASTIEKISKNRRWHMRADLSNKNRIVVKIGTSSLIYPNGAINLAGIDELAFVLAALQNQGKEIILVSSGAIGVGMNKLNLKERPVEIPQQQAVAAVGQSELMTIYNQRFQSYSQQTAQILLTRDIIEFPQSRQNVSNTLEQLLTMGIIPIINENDTVAVDELDHLTKFGDNDQLSAIVAQLTKAELLIMLSDIDGFYSANPLNDPDAVLYSEINEITPELLEQATGKGSPYGTGGMTSKLKAAQRILDLNSHMLLANGKQPKIIFDLLAGEPVGTHFYQRTEDEQ</sequence>
<feature type="domain" description="Aspartate/glutamate/uridylate kinase" evidence="9">
    <location>
        <begin position="29"/>
        <end position="255"/>
    </location>
</feature>
<dbReference type="InterPro" id="IPR001057">
    <property type="entry name" value="Glu/AcGlu_kinase"/>
</dbReference>
<dbReference type="InterPro" id="IPR011529">
    <property type="entry name" value="Glu_5kinase"/>
</dbReference>
<evidence type="ECO:0000256" key="7">
    <source>
        <dbReference type="ARBA" id="ARBA00022840"/>
    </source>
</evidence>
<dbReference type="InterPro" id="IPR041739">
    <property type="entry name" value="G5K_ProB"/>
</dbReference>
<keyword evidence="5 8" id="KW-0547">Nucleotide-binding</keyword>
<dbReference type="PROSITE" id="PS00902">
    <property type="entry name" value="GLUTAMATE_5_KINASE"/>
    <property type="match status" value="1"/>
</dbReference>
<gene>
    <name evidence="8 10" type="primary">proB</name>
    <name evidence="10" type="ORF">HMPREF9087_0577</name>
</gene>
<dbReference type="GO" id="GO:0005829">
    <property type="term" value="C:cytosol"/>
    <property type="evidence" value="ECO:0007669"/>
    <property type="project" value="TreeGrafter"/>
</dbReference>
<organism evidence="10 11">
    <name type="scientific">Enterococcus casseliflavus ATCC 12755</name>
    <dbReference type="NCBI Taxonomy" id="888066"/>
    <lineage>
        <taxon>Bacteria</taxon>
        <taxon>Bacillati</taxon>
        <taxon>Bacillota</taxon>
        <taxon>Bacilli</taxon>
        <taxon>Lactobacillales</taxon>
        <taxon>Enterococcaceae</taxon>
        <taxon>Enterococcus</taxon>
    </lineage>
</organism>
<keyword evidence="3 8" id="KW-0641">Proline biosynthesis</keyword>
<name>F0EFS5_ENTCA</name>
<evidence type="ECO:0000259" key="9">
    <source>
        <dbReference type="Pfam" id="PF00696"/>
    </source>
</evidence>
<dbReference type="UniPathway" id="UPA00098">
    <property type="reaction ID" value="UER00359"/>
</dbReference>
<dbReference type="InterPro" id="IPR005715">
    <property type="entry name" value="Glu_5kinase/COase_Synthase"/>
</dbReference>
<dbReference type="GO" id="GO:0005524">
    <property type="term" value="F:ATP binding"/>
    <property type="evidence" value="ECO:0007669"/>
    <property type="project" value="UniProtKB-KW"/>
</dbReference>
<dbReference type="FunFam" id="3.40.1160.10:FF:000018">
    <property type="entry name" value="Glutamate 5-kinase"/>
    <property type="match status" value="1"/>
</dbReference>
<dbReference type="CDD" id="cd04242">
    <property type="entry name" value="AAK_G5K_ProB"/>
    <property type="match status" value="1"/>
</dbReference>
<evidence type="ECO:0000313" key="10">
    <source>
        <dbReference type="EMBL" id="EGC71200.1"/>
    </source>
</evidence>
<evidence type="ECO:0000256" key="4">
    <source>
        <dbReference type="ARBA" id="ARBA00022679"/>
    </source>
</evidence>
<feature type="binding site" evidence="8">
    <location>
        <position position="34"/>
    </location>
    <ligand>
        <name>ATP</name>
        <dbReference type="ChEBI" id="CHEBI:30616"/>
    </ligand>
</feature>
<evidence type="ECO:0000256" key="8">
    <source>
        <dbReference type="HAMAP-Rule" id="MF_00456"/>
    </source>
</evidence>
<feature type="binding site" evidence="8">
    <location>
        <begin position="197"/>
        <end position="198"/>
    </location>
    <ligand>
        <name>ATP</name>
        <dbReference type="ChEBI" id="CHEBI:30616"/>
    </ligand>
</feature>
<keyword evidence="1 8" id="KW-0963">Cytoplasm</keyword>
<dbReference type="InterPro" id="IPR036393">
    <property type="entry name" value="AceGlu_kinase-like_sf"/>
</dbReference>
<comment type="subcellular location">
    <subcellularLocation>
        <location evidence="8">Cytoplasm</location>
    </subcellularLocation>
</comment>
<dbReference type="HAMAP" id="MF_00456">
    <property type="entry name" value="ProB"/>
    <property type="match status" value="1"/>
</dbReference>
<evidence type="ECO:0000313" key="11">
    <source>
        <dbReference type="Proteomes" id="UP000004835"/>
    </source>
</evidence>
<dbReference type="Pfam" id="PF00696">
    <property type="entry name" value="AA_kinase"/>
    <property type="match status" value="1"/>
</dbReference>
<keyword evidence="4 8" id="KW-0808">Transferase</keyword>
<dbReference type="NCBIfam" id="TIGR01027">
    <property type="entry name" value="proB"/>
    <property type="match status" value="1"/>
</dbReference>
<reference evidence="10 11" key="1">
    <citation type="submission" date="2011-01" db="EMBL/GenBank/DDBJ databases">
        <authorList>
            <person name="Muzny D."/>
            <person name="Qin X."/>
            <person name="Deng J."/>
            <person name="Jiang H."/>
            <person name="Liu Y."/>
            <person name="Qu J."/>
            <person name="Song X.-Z."/>
            <person name="Zhang L."/>
            <person name="Thornton R."/>
            <person name="Coyle M."/>
            <person name="Francisco L."/>
            <person name="Jackson L."/>
            <person name="Javaid M."/>
            <person name="Korchina V."/>
            <person name="Kovar C."/>
            <person name="Mata R."/>
            <person name="Mathew T."/>
            <person name="Ngo R."/>
            <person name="Nguyen L."/>
            <person name="Nguyen N."/>
            <person name="Okwuonu G."/>
            <person name="Ongeri F."/>
            <person name="Pham C."/>
            <person name="Simmons D."/>
            <person name="Wilczek-Boney K."/>
            <person name="Hale W."/>
            <person name="Jakkamsetti A."/>
            <person name="Pham P."/>
            <person name="Ruth R."/>
            <person name="San Lucas F."/>
            <person name="Warren J."/>
            <person name="Zhang J."/>
            <person name="Zhao Z."/>
            <person name="Zhou C."/>
            <person name="Zhu D."/>
            <person name="Lee S."/>
            <person name="Bess C."/>
            <person name="Blankenburg K."/>
            <person name="Forbes L."/>
            <person name="Fu Q."/>
            <person name="Gubbala S."/>
            <person name="Hirani K."/>
            <person name="Jayaseelan J.C."/>
            <person name="Lara F."/>
            <person name="Munidasa M."/>
            <person name="Palculict T."/>
            <person name="Patil S."/>
            <person name="Pu L.-L."/>
            <person name="Saada N."/>
            <person name="Tang L."/>
            <person name="Weissenberger G."/>
            <person name="Zhu Y."/>
            <person name="Hemphill L."/>
            <person name="Shang Y."/>
            <person name="Youmans B."/>
            <person name="Ayvaz T."/>
            <person name="Ross M."/>
            <person name="Santibanez J."/>
            <person name="Aqrawi P."/>
            <person name="Gross S."/>
            <person name="Joshi V."/>
            <person name="Fowler G."/>
            <person name="Nazareth L."/>
            <person name="Reid J."/>
            <person name="Worley K."/>
            <person name="Petrosino J."/>
            <person name="Highlander S."/>
            <person name="Gibbs R."/>
        </authorList>
    </citation>
    <scope>NUCLEOTIDE SEQUENCE [LARGE SCALE GENOMIC DNA]</scope>
    <source>
        <strain evidence="10 11">ATCC 12755</strain>
    </source>
</reference>
<comment type="pathway">
    <text evidence="8">Amino-acid biosynthesis; L-proline biosynthesis; L-glutamate 5-semialdehyde from L-glutamate: step 1/2.</text>
</comment>
<dbReference type="InterPro" id="IPR019797">
    <property type="entry name" value="Glutamate_5-kinase_CS"/>
</dbReference>
<keyword evidence="2 8" id="KW-0028">Amino-acid biosynthesis</keyword>
<dbReference type="PANTHER" id="PTHR43654:SF1">
    <property type="entry name" value="ISOPENTENYL PHOSPHATE KINASE"/>
    <property type="match status" value="1"/>
</dbReference>
<dbReference type="PIRSF" id="PIRSF000729">
    <property type="entry name" value="GK"/>
    <property type="match status" value="1"/>
</dbReference>
<protein>
    <recommendedName>
        <fullName evidence="8">Glutamate 5-kinase</fullName>
        <ecNumber evidence="8">2.7.2.11</ecNumber>
    </recommendedName>
    <alternativeName>
        <fullName evidence="8">Gamma-glutamyl kinase</fullName>
        <shortName evidence="8">GK</shortName>
    </alternativeName>
</protein>
<evidence type="ECO:0000256" key="5">
    <source>
        <dbReference type="ARBA" id="ARBA00022741"/>
    </source>
</evidence>
<dbReference type="InterPro" id="IPR001048">
    <property type="entry name" value="Asp/Glu/Uridylate_kinase"/>
</dbReference>
<dbReference type="EC" id="2.7.2.11" evidence="8"/>
<dbReference type="Proteomes" id="UP000004835">
    <property type="component" value="Unassembled WGS sequence"/>
</dbReference>
<evidence type="ECO:0000256" key="1">
    <source>
        <dbReference type="ARBA" id="ARBA00022490"/>
    </source>
</evidence>
<dbReference type="AlphaFoldDB" id="F0EFS5"/>
<keyword evidence="7 8" id="KW-0067">ATP-binding</keyword>
<feature type="binding site" evidence="8">
    <location>
        <position position="177"/>
    </location>
    <ligand>
        <name>substrate</name>
    </ligand>
</feature>
<dbReference type="PANTHER" id="PTHR43654">
    <property type="entry name" value="GLUTAMATE 5-KINASE"/>
    <property type="match status" value="1"/>
</dbReference>
<dbReference type="SUPFAM" id="SSF53633">
    <property type="entry name" value="Carbamate kinase-like"/>
    <property type="match status" value="1"/>
</dbReference>
<evidence type="ECO:0000256" key="6">
    <source>
        <dbReference type="ARBA" id="ARBA00022777"/>
    </source>
</evidence>
<dbReference type="GO" id="GO:0004349">
    <property type="term" value="F:glutamate 5-kinase activity"/>
    <property type="evidence" value="ECO:0007669"/>
    <property type="project" value="UniProtKB-UniRule"/>
</dbReference>
<comment type="catalytic activity">
    <reaction evidence="8">
        <text>L-glutamate + ATP = L-glutamyl 5-phosphate + ADP</text>
        <dbReference type="Rhea" id="RHEA:14877"/>
        <dbReference type="ChEBI" id="CHEBI:29985"/>
        <dbReference type="ChEBI" id="CHEBI:30616"/>
        <dbReference type="ChEBI" id="CHEBI:58274"/>
        <dbReference type="ChEBI" id="CHEBI:456216"/>
        <dbReference type="EC" id="2.7.2.11"/>
    </reaction>
</comment>
<dbReference type="GO" id="GO:0055129">
    <property type="term" value="P:L-proline biosynthetic process"/>
    <property type="evidence" value="ECO:0007669"/>
    <property type="project" value="UniProtKB-UniRule"/>
</dbReference>
<feature type="binding site" evidence="8">
    <location>
        <position position="74"/>
    </location>
    <ligand>
        <name>substrate</name>
    </ligand>
</feature>
<keyword evidence="6 8" id="KW-0418">Kinase</keyword>
<evidence type="ECO:0000256" key="2">
    <source>
        <dbReference type="ARBA" id="ARBA00022605"/>
    </source>
</evidence>
<comment type="caution">
    <text evidence="10">The sequence shown here is derived from an EMBL/GenBank/DDBJ whole genome shotgun (WGS) entry which is preliminary data.</text>
</comment>
<comment type="similarity">
    <text evidence="8">Belongs to the glutamate 5-kinase family.</text>
</comment>
<dbReference type="HOGENOM" id="CLU_025400_0_2_9"/>
<proteinExistence type="inferred from homology"/>
<dbReference type="Gene3D" id="3.40.1160.10">
    <property type="entry name" value="Acetylglutamate kinase-like"/>
    <property type="match status" value="1"/>
</dbReference>
<accession>F0EFS5</accession>
<feature type="binding site" evidence="8">
    <location>
        <position position="161"/>
    </location>
    <ligand>
        <name>substrate</name>
    </ligand>
</feature>
<comment type="function">
    <text evidence="8">Catalyzes the transfer of a phosphate group to glutamate to form L-glutamate 5-phosphate.</text>
</comment>
<dbReference type="EMBL" id="AEWT01000002">
    <property type="protein sequence ID" value="EGC71200.1"/>
    <property type="molecule type" value="Genomic_DNA"/>
</dbReference>